<evidence type="ECO:0000256" key="7">
    <source>
        <dbReference type="ARBA" id="ARBA00023102"/>
    </source>
</evidence>
<evidence type="ECO:0000256" key="10">
    <source>
        <dbReference type="ARBA" id="ARBA00030264"/>
    </source>
</evidence>
<sequence>MQRKRVIPCLLLKDRGLVKTVKFKSPKYVGDPVNAIRIFNEKEVDELVLLDIEASILGREPDYELLAEVAGECFMPICYGGGIRTLEHAQRVFALGVEKIALNTAALADVELLRKIADQFGSQSVVCSIDCKKSLLGRYSVYSQSGTKDTKVSPVEWAKRVEDAGAGEIFLNSIDRDGTMQGFDIPLIKSVVAGVHIPVVACGGAGSIADLNEPFEKAGVSAVAAGSFFVFHGKHKAVLISYPDLNQSMSGSK</sequence>
<dbReference type="PANTHER" id="PTHR21235:SF2">
    <property type="entry name" value="IMIDAZOLE GLYCEROL PHOSPHATE SYNTHASE HISHF"/>
    <property type="match status" value="1"/>
</dbReference>
<dbReference type="EC" id="4.3.2.10" evidence="4"/>
<comment type="catalytic activity">
    <reaction evidence="11">
        <text>5-[(5-phospho-1-deoxy-D-ribulos-1-ylimino)methylamino]-1-(5-phospho-beta-D-ribosyl)imidazole-4-carboxamide + L-glutamine = D-erythro-1-(imidazol-4-yl)glycerol 3-phosphate + 5-amino-1-(5-phospho-beta-D-ribosyl)imidazole-4-carboxamide + L-glutamate + H(+)</text>
        <dbReference type="Rhea" id="RHEA:24793"/>
        <dbReference type="ChEBI" id="CHEBI:15378"/>
        <dbReference type="ChEBI" id="CHEBI:29985"/>
        <dbReference type="ChEBI" id="CHEBI:58278"/>
        <dbReference type="ChEBI" id="CHEBI:58359"/>
        <dbReference type="ChEBI" id="CHEBI:58475"/>
        <dbReference type="ChEBI" id="CHEBI:58525"/>
        <dbReference type="EC" id="4.3.2.10"/>
    </reaction>
</comment>
<proteinExistence type="inferred from homology"/>
<evidence type="ECO:0000313" key="13">
    <source>
        <dbReference type="EMBL" id="ALI05863.1"/>
    </source>
</evidence>
<dbReference type="InterPro" id="IPR006062">
    <property type="entry name" value="His_biosynth"/>
</dbReference>
<organism evidence="13 14">
    <name type="scientific">Pseudomonas fluorescens</name>
    <dbReference type="NCBI Taxonomy" id="294"/>
    <lineage>
        <taxon>Bacteria</taxon>
        <taxon>Pseudomonadati</taxon>
        <taxon>Pseudomonadota</taxon>
        <taxon>Gammaproteobacteria</taxon>
        <taxon>Pseudomonadales</taxon>
        <taxon>Pseudomonadaceae</taxon>
        <taxon>Pseudomonas</taxon>
    </lineage>
</organism>
<dbReference type="CDD" id="cd04731">
    <property type="entry name" value="HisF"/>
    <property type="match status" value="1"/>
</dbReference>
<keyword evidence="8" id="KW-0456">Lyase</keyword>
<dbReference type="InterPro" id="IPR004651">
    <property type="entry name" value="HisF"/>
</dbReference>
<evidence type="ECO:0000313" key="14">
    <source>
        <dbReference type="Proteomes" id="UP000059425"/>
    </source>
</evidence>
<dbReference type="InterPro" id="IPR050064">
    <property type="entry name" value="IGPS_HisA/HisF"/>
</dbReference>
<dbReference type="OrthoDB" id="9807749at2"/>
<accession>A0A0N9W3M8</accession>
<evidence type="ECO:0000256" key="4">
    <source>
        <dbReference type="ARBA" id="ARBA00012809"/>
    </source>
</evidence>
<comment type="pathway">
    <text evidence="1">Amino-acid biosynthesis; L-histidine biosynthesis; L-histidine from 5-phospho-alpha-D-ribose 1-diphosphate: step 5/9.</text>
</comment>
<evidence type="ECO:0000256" key="12">
    <source>
        <dbReference type="RuleBase" id="RU003657"/>
    </source>
</evidence>
<dbReference type="GO" id="GO:0000105">
    <property type="term" value="P:L-histidine biosynthetic process"/>
    <property type="evidence" value="ECO:0007669"/>
    <property type="project" value="UniProtKB-UniPathway"/>
</dbReference>
<evidence type="ECO:0000256" key="11">
    <source>
        <dbReference type="ARBA" id="ARBA00047838"/>
    </source>
</evidence>
<dbReference type="InterPro" id="IPR013785">
    <property type="entry name" value="Aldolase_TIM"/>
</dbReference>
<dbReference type="AlphaFoldDB" id="A0A0N9W3M8"/>
<evidence type="ECO:0000256" key="6">
    <source>
        <dbReference type="ARBA" id="ARBA00022605"/>
    </source>
</evidence>
<dbReference type="SUPFAM" id="SSF51366">
    <property type="entry name" value="Ribulose-phoshate binding barrel"/>
    <property type="match status" value="1"/>
</dbReference>
<reference evidence="14" key="1">
    <citation type="submission" date="2015-09" db="EMBL/GenBank/DDBJ databases">
        <title>Whole genome sequence of Pseudomonas fluorescens FW300-N2C3.</title>
        <authorList>
            <person name="Ray J."/>
            <person name="Melnyk R."/>
            <person name="Deutschbauer A."/>
        </authorList>
    </citation>
    <scope>NUCLEOTIDE SEQUENCE [LARGE SCALE GENOMIC DNA]</scope>
    <source>
        <strain evidence="14">FW300-N2C3</strain>
    </source>
</reference>
<keyword evidence="7 12" id="KW-0368">Histidine biosynthesis</keyword>
<evidence type="ECO:0000256" key="8">
    <source>
        <dbReference type="ARBA" id="ARBA00023239"/>
    </source>
</evidence>
<comment type="subunit">
    <text evidence="3">Heterodimer of HisH and HisF.</text>
</comment>
<evidence type="ECO:0000256" key="3">
    <source>
        <dbReference type="ARBA" id="ARBA00011152"/>
    </source>
</evidence>
<dbReference type="InterPro" id="IPR020021">
    <property type="entry name" value="Glycosyl_amidation-assoc_WbuZ"/>
</dbReference>
<dbReference type="GO" id="GO:0000107">
    <property type="term" value="F:imidazoleglycerol-phosphate synthase activity"/>
    <property type="evidence" value="ECO:0007669"/>
    <property type="project" value="InterPro"/>
</dbReference>
<protein>
    <recommendedName>
        <fullName evidence="4">imidazole glycerol-phosphate synthase</fullName>
        <ecNumber evidence="4">4.3.2.10</ecNumber>
    </recommendedName>
    <alternativeName>
        <fullName evidence="10">IGP synthase cyclase subunit</fullName>
    </alternativeName>
</protein>
<name>A0A0N9W3M8_PSEFL</name>
<keyword evidence="5" id="KW-0963">Cytoplasm</keyword>
<reference evidence="13 14" key="2">
    <citation type="journal article" date="2018" name="Nature">
        <title>Mutant phenotypes for thousands of bacterial genes of unknown function.</title>
        <authorList>
            <person name="Price M.N."/>
            <person name="Wetmore K.M."/>
            <person name="Waters R.J."/>
            <person name="Callaghan M."/>
            <person name="Ray J."/>
            <person name="Liu H."/>
            <person name="Kuehl J.V."/>
            <person name="Melnyk R.A."/>
            <person name="Lamson J.S."/>
            <person name="Suh Y."/>
            <person name="Carlson H.K."/>
            <person name="Esquivel Z."/>
            <person name="Sadeeshkumar H."/>
            <person name="Chakraborty R."/>
            <person name="Zane G.M."/>
            <person name="Rubin B.E."/>
            <person name="Wall J.D."/>
            <person name="Visel A."/>
            <person name="Bristow J."/>
            <person name="Blow M.J."/>
            <person name="Arkin A.P."/>
            <person name="Deutschbauer A.M."/>
        </authorList>
    </citation>
    <scope>NUCLEOTIDE SEQUENCE [LARGE SCALE GENOMIC DNA]</scope>
    <source>
        <strain evidence="13 14">FW300-N2C3</strain>
    </source>
</reference>
<gene>
    <name evidence="13" type="ORF">AO356_03380</name>
</gene>
<dbReference type="NCBIfam" id="TIGR03572">
    <property type="entry name" value="WbuZ"/>
    <property type="match status" value="1"/>
</dbReference>
<comment type="function">
    <text evidence="9">IGPS catalyzes the conversion of PRFAR and glutamine to IGP, AICAR and glutamate. The HisF subunit catalyzes the cyclization activity that produces IGP and AICAR from PRFAR using the ammonia provided by the HisH subunit.</text>
</comment>
<dbReference type="PANTHER" id="PTHR21235">
    <property type="entry name" value="IMIDAZOLE GLYCEROL PHOSPHATE SYNTHASE SUBUNIT HISF/H IGP SYNTHASE SUBUNIT HISF/H"/>
    <property type="match status" value="1"/>
</dbReference>
<dbReference type="NCBIfam" id="NF038364">
    <property type="entry name" value="AglZ_HisF2_fam"/>
    <property type="match status" value="1"/>
</dbReference>
<dbReference type="UniPathway" id="UPA00031">
    <property type="reaction ID" value="UER00010"/>
</dbReference>
<dbReference type="EMBL" id="CP012831">
    <property type="protein sequence ID" value="ALI05863.1"/>
    <property type="molecule type" value="Genomic_DNA"/>
</dbReference>
<dbReference type="RefSeq" id="WP_060738580.1">
    <property type="nucleotide sequence ID" value="NZ_CP012831.1"/>
</dbReference>
<evidence type="ECO:0000256" key="2">
    <source>
        <dbReference type="ARBA" id="ARBA00009667"/>
    </source>
</evidence>
<dbReference type="Pfam" id="PF00977">
    <property type="entry name" value="His_biosynth"/>
    <property type="match status" value="1"/>
</dbReference>
<dbReference type="InterPro" id="IPR011060">
    <property type="entry name" value="RibuloseP-bd_barrel"/>
</dbReference>
<comment type="similarity">
    <text evidence="2 12">Belongs to the HisA/HisF family.</text>
</comment>
<dbReference type="Proteomes" id="UP000059425">
    <property type="component" value="Chromosome"/>
</dbReference>
<dbReference type="GO" id="GO:0016833">
    <property type="term" value="F:oxo-acid-lyase activity"/>
    <property type="evidence" value="ECO:0007669"/>
    <property type="project" value="InterPro"/>
</dbReference>
<evidence type="ECO:0000256" key="9">
    <source>
        <dbReference type="ARBA" id="ARBA00025475"/>
    </source>
</evidence>
<evidence type="ECO:0000256" key="1">
    <source>
        <dbReference type="ARBA" id="ARBA00005091"/>
    </source>
</evidence>
<dbReference type="Gene3D" id="3.20.20.70">
    <property type="entry name" value="Aldolase class I"/>
    <property type="match status" value="1"/>
</dbReference>
<keyword evidence="6 12" id="KW-0028">Amino-acid biosynthesis</keyword>
<evidence type="ECO:0000256" key="5">
    <source>
        <dbReference type="ARBA" id="ARBA00022490"/>
    </source>
</evidence>